<accession>A0A1H6JZ28</accession>
<organism evidence="2 3">
    <name type="scientific">Ruminococcus flavefaciens</name>
    <dbReference type="NCBI Taxonomy" id="1265"/>
    <lineage>
        <taxon>Bacteria</taxon>
        <taxon>Bacillati</taxon>
        <taxon>Bacillota</taxon>
        <taxon>Clostridia</taxon>
        <taxon>Eubacteriales</taxon>
        <taxon>Oscillospiraceae</taxon>
        <taxon>Ruminococcus</taxon>
    </lineage>
</organism>
<gene>
    <name evidence="2" type="ORF">SAMN02910265_02072</name>
</gene>
<keyword evidence="1" id="KW-0812">Transmembrane</keyword>
<dbReference type="RefSeq" id="WP_074717096.1">
    <property type="nucleotide sequence ID" value="NZ_FNWV01000007.1"/>
</dbReference>
<dbReference type="AlphaFoldDB" id="A0A1H6JZ28"/>
<protein>
    <recommendedName>
        <fullName evidence="4">DUF4340 domain-containing protein</fullName>
    </recommendedName>
</protein>
<name>A0A1H6JZ28_RUMFL</name>
<keyword evidence="1" id="KW-0472">Membrane</keyword>
<evidence type="ECO:0000256" key="1">
    <source>
        <dbReference type="SAM" id="Phobius"/>
    </source>
</evidence>
<keyword evidence="1" id="KW-1133">Transmembrane helix</keyword>
<dbReference type="EMBL" id="FNWV01000007">
    <property type="protein sequence ID" value="SEH67917.1"/>
    <property type="molecule type" value="Genomic_DNA"/>
</dbReference>
<evidence type="ECO:0000313" key="3">
    <source>
        <dbReference type="Proteomes" id="UP000183190"/>
    </source>
</evidence>
<evidence type="ECO:0000313" key="2">
    <source>
        <dbReference type="EMBL" id="SEH67917.1"/>
    </source>
</evidence>
<reference evidence="2 3" key="1">
    <citation type="submission" date="2016-10" db="EMBL/GenBank/DDBJ databases">
        <authorList>
            <person name="de Groot N.N."/>
        </authorList>
    </citation>
    <scope>NUCLEOTIDE SEQUENCE [LARGE SCALE GENOMIC DNA]</scope>
    <source>
        <strain evidence="2 3">YAD2003</strain>
    </source>
</reference>
<dbReference type="Proteomes" id="UP000183190">
    <property type="component" value="Unassembled WGS sequence"/>
</dbReference>
<feature type="transmembrane region" description="Helical" evidence="1">
    <location>
        <begin position="56"/>
        <end position="75"/>
    </location>
</feature>
<evidence type="ECO:0008006" key="4">
    <source>
        <dbReference type="Google" id="ProtNLM"/>
    </source>
</evidence>
<dbReference type="OrthoDB" id="1819068at2"/>
<sequence length="605" mass="69932">MRRDDYKDALNELQLSSKFREEMEKKLAGSEQKTEDEYEDVVTHVDVIKPKRFRGLAIAAAFVICAGAIGGGAYYKYSERSGIEPHGEQRIYNDRNCHFPFATLPLHDAVFNATDRVVNATVVGYDDIAKKLCDYFESIEWKELEVEKDTVYKESYMYFYSGVSFSINNYKVVIKSDDNAYVTRRIIKDTSGKELDEEKDFIPEVIFNSYDYYTYSLPEGTYYELLSMLLAERTGGNADFCGIKASFAGAEYHTLRDGGKVSDIQAFSLSLVFNEPLWSECTEEPDEDPDEEPITLKLQNGREHYLISVYRDAFVYISKTTDGVDGEEISKYRCKDNPRIYDEVKAALSENDSYLWLEKCPIELEHEEAVIIRKEKGIEKAYCVASTWYTKLADILDTCDWTYYDDLFYMENLPDGSVQYSISDEKLAENENTFKIAIGDQVIIVNDNDLVTLQGGNRFSISNRDYEALKAYVDDIDGQSMRDFEISDWFIENMLVLGDQSCYNVYRNDPDDGIDVYSAGTLSLNKKELAEMSSNLRSFMWERQDVSEFDEKSDINFGDDLMYSDHISIDKNGNMEINLFNSTYYFHTDDPRYERFYESIKTKEE</sequence>
<proteinExistence type="predicted"/>